<accession>A0A8T2SQT2</accession>
<dbReference type="Proteomes" id="UP000825935">
    <property type="component" value="Chromosome 18"/>
</dbReference>
<proteinExistence type="predicted"/>
<evidence type="ECO:0000313" key="1">
    <source>
        <dbReference type="EMBL" id="KAH7365018.1"/>
    </source>
</evidence>
<keyword evidence="2" id="KW-1185">Reference proteome</keyword>
<comment type="caution">
    <text evidence="1">The sequence shown here is derived from an EMBL/GenBank/DDBJ whole genome shotgun (WGS) entry which is preliminary data.</text>
</comment>
<dbReference type="EMBL" id="CM035423">
    <property type="protein sequence ID" value="KAH7365018.1"/>
    <property type="molecule type" value="Genomic_DNA"/>
</dbReference>
<protein>
    <submittedName>
        <fullName evidence="1">Uncharacterized protein</fullName>
    </submittedName>
</protein>
<name>A0A8T2SQT2_CERRI</name>
<reference evidence="1" key="1">
    <citation type="submission" date="2021-08" db="EMBL/GenBank/DDBJ databases">
        <title>WGS assembly of Ceratopteris richardii.</title>
        <authorList>
            <person name="Marchant D.B."/>
            <person name="Chen G."/>
            <person name="Jenkins J."/>
            <person name="Shu S."/>
            <person name="Leebens-Mack J."/>
            <person name="Grimwood J."/>
            <person name="Schmutz J."/>
            <person name="Soltis P."/>
            <person name="Soltis D."/>
            <person name="Chen Z.-H."/>
        </authorList>
    </citation>
    <scope>NUCLEOTIDE SEQUENCE</scope>
    <source>
        <strain evidence="1">Whitten #5841</strain>
        <tissue evidence="1">Leaf</tissue>
    </source>
</reference>
<dbReference type="AlphaFoldDB" id="A0A8T2SQT2"/>
<gene>
    <name evidence="1" type="ORF">KP509_18G004300</name>
</gene>
<organism evidence="1 2">
    <name type="scientific">Ceratopteris richardii</name>
    <name type="common">Triangle waterfern</name>
    <dbReference type="NCBI Taxonomy" id="49495"/>
    <lineage>
        <taxon>Eukaryota</taxon>
        <taxon>Viridiplantae</taxon>
        <taxon>Streptophyta</taxon>
        <taxon>Embryophyta</taxon>
        <taxon>Tracheophyta</taxon>
        <taxon>Polypodiopsida</taxon>
        <taxon>Polypodiidae</taxon>
        <taxon>Polypodiales</taxon>
        <taxon>Pteridineae</taxon>
        <taxon>Pteridaceae</taxon>
        <taxon>Parkerioideae</taxon>
        <taxon>Ceratopteris</taxon>
    </lineage>
</organism>
<sequence length="96" mass="10344">MAYAVPAAACCTPPPAAPPYGYGNHILWSTYNTLRAHGRCFCCSSSLWCSRLPSPSAGRDCSSSSTTTTAARPHFMQHSEMFAVACAVWRELPVTD</sequence>
<evidence type="ECO:0000313" key="2">
    <source>
        <dbReference type="Proteomes" id="UP000825935"/>
    </source>
</evidence>